<comment type="caution">
    <text evidence="1">The sequence shown here is derived from an EMBL/GenBank/DDBJ whole genome shotgun (WGS) entry which is preliminary data.</text>
</comment>
<evidence type="ECO:0000313" key="2">
    <source>
        <dbReference type="Proteomes" id="UP000265703"/>
    </source>
</evidence>
<evidence type="ECO:0000313" key="1">
    <source>
        <dbReference type="EMBL" id="RIA98456.1"/>
    </source>
</evidence>
<sequence length="56" mass="6591">MKNYGVTINAIQIILGCHKYNLEYTNSFSLYYKSYDIIDHMTEVAIHYHGDKLLFS</sequence>
<dbReference type="Proteomes" id="UP000265703">
    <property type="component" value="Unassembled WGS sequence"/>
</dbReference>
<organism evidence="1 2">
    <name type="scientific">Glomus cerebriforme</name>
    <dbReference type="NCBI Taxonomy" id="658196"/>
    <lineage>
        <taxon>Eukaryota</taxon>
        <taxon>Fungi</taxon>
        <taxon>Fungi incertae sedis</taxon>
        <taxon>Mucoromycota</taxon>
        <taxon>Glomeromycotina</taxon>
        <taxon>Glomeromycetes</taxon>
        <taxon>Glomerales</taxon>
        <taxon>Glomeraceae</taxon>
        <taxon>Glomus</taxon>
    </lineage>
</organism>
<name>A0A397TNH1_9GLOM</name>
<keyword evidence="2" id="KW-1185">Reference proteome</keyword>
<dbReference type="AlphaFoldDB" id="A0A397TNH1"/>
<proteinExistence type="predicted"/>
<reference evidence="1 2" key="1">
    <citation type="submission" date="2018-06" db="EMBL/GenBank/DDBJ databases">
        <title>Comparative genomics reveals the genomic features of Rhizophagus irregularis, R. cerebriforme, R. diaphanum and Gigaspora rosea, and their symbiotic lifestyle signature.</title>
        <authorList>
            <person name="Morin E."/>
            <person name="San Clemente H."/>
            <person name="Chen E.C.H."/>
            <person name="De La Providencia I."/>
            <person name="Hainaut M."/>
            <person name="Kuo A."/>
            <person name="Kohler A."/>
            <person name="Murat C."/>
            <person name="Tang N."/>
            <person name="Roy S."/>
            <person name="Loubradou J."/>
            <person name="Henrissat B."/>
            <person name="Grigoriev I.V."/>
            <person name="Corradi N."/>
            <person name="Roux C."/>
            <person name="Martin F.M."/>
        </authorList>
    </citation>
    <scope>NUCLEOTIDE SEQUENCE [LARGE SCALE GENOMIC DNA]</scope>
    <source>
        <strain evidence="1 2">DAOM 227022</strain>
    </source>
</reference>
<accession>A0A397TNH1</accession>
<gene>
    <name evidence="1" type="ORF">C1645_812718</name>
</gene>
<dbReference type="PROSITE" id="PS51257">
    <property type="entry name" value="PROKAR_LIPOPROTEIN"/>
    <property type="match status" value="1"/>
</dbReference>
<dbReference type="EMBL" id="QKYT01000015">
    <property type="protein sequence ID" value="RIA98456.1"/>
    <property type="molecule type" value="Genomic_DNA"/>
</dbReference>
<protein>
    <submittedName>
        <fullName evidence="1">Uncharacterized protein</fullName>
    </submittedName>
</protein>